<dbReference type="GO" id="GO:0051117">
    <property type="term" value="F:ATPase binding"/>
    <property type="evidence" value="ECO:0007669"/>
    <property type="project" value="TreeGrafter"/>
</dbReference>
<keyword evidence="6" id="KW-0406">Ion transport</keyword>
<feature type="transmembrane region" description="Helical" evidence="8">
    <location>
        <begin position="431"/>
        <end position="448"/>
    </location>
</feature>
<name>A0A7X3LRZ0_9HYPH</name>
<protein>
    <submittedName>
        <fullName evidence="9">V-type ATP synthase subunit I</fullName>
    </submittedName>
</protein>
<keyword evidence="3" id="KW-0813">Transport</keyword>
<evidence type="ECO:0000313" key="10">
    <source>
        <dbReference type="Proteomes" id="UP000433101"/>
    </source>
</evidence>
<keyword evidence="4 8" id="KW-0812">Transmembrane</keyword>
<dbReference type="EMBL" id="WUMV01000002">
    <property type="protein sequence ID" value="MXN64013.1"/>
    <property type="molecule type" value="Genomic_DNA"/>
</dbReference>
<feature type="transmembrane region" description="Helical" evidence="8">
    <location>
        <begin position="509"/>
        <end position="529"/>
    </location>
</feature>
<feature type="transmembrane region" description="Helical" evidence="8">
    <location>
        <begin position="312"/>
        <end position="342"/>
    </location>
</feature>
<evidence type="ECO:0000256" key="4">
    <source>
        <dbReference type="ARBA" id="ARBA00022692"/>
    </source>
</evidence>
<evidence type="ECO:0000256" key="2">
    <source>
        <dbReference type="ARBA" id="ARBA00009904"/>
    </source>
</evidence>
<dbReference type="GO" id="GO:0007035">
    <property type="term" value="P:vacuolar acidification"/>
    <property type="evidence" value="ECO:0007669"/>
    <property type="project" value="TreeGrafter"/>
</dbReference>
<keyword evidence="5 8" id="KW-1133">Transmembrane helix</keyword>
<evidence type="ECO:0000256" key="6">
    <source>
        <dbReference type="ARBA" id="ARBA00023065"/>
    </source>
</evidence>
<reference evidence="9 10" key="1">
    <citation type="submission" date="2019-12" db="EMBL/GenBank/DDBJ databases">
        <authorList>
            <person name="Li M."/>
        </authorList>
    </citation>
    <scope>NUCLEOTIDE SEQUENCE [LARGE SCALE GENOMIC DNA]</scope>
    <source>
        <strain evidence="9 10">GBMRC 2046</strain>
    </source>
</reference>
<comment type="subcellular location">
    <subcellularLocation>
        <location evidence="1">Membrane</location>
        <topology evidence="1">Multi-pass membrane protein</topology>
    </subcellularLocation>
</comment>
<comment type="caution">
    <text evidence="9">The sequence shown here is derived from an EMBL/GenBank/DDBJ whole genome shotgun (WGS) entry which is preliminary data.</text>
</comment>
<dbReference type="GO" id="GO:0016471">
    <property type="term" value="C:vacuolar proton-transporting V-type ATPase complex"/>
    <property type="evidence" value="ECO:0007669"/>
    <property type="project" value="TreeGrafter"/>
</dbReference>
<dbReference type="PANTHER" id="PTHR11629">
    <property type="entry name" value="VACUOLAR PROTON ATPASES"/>
    <property type="match status" value="1"/>
</dbReference>
<dbReference type="RefSeq" id="WP_160774280.1">
    <property type="nucleotide sequence ID" value="NZ_WUMV01000002.1"/>
</dbReference>
<keyword evidence="10" id="KW-1185">Reference proteome</keyword>
<evidence type="ECO:0000256" key="7">
    <source>
        <dbReference type="ARBA" id="ARBA00023136"/>
    </source>
</evidence>
<evidence type="ECO:0000256" key="8">
    <source>
        <dbReference type="SAM" id="Phobius"/>
    </source>
</evidence>
<dbReference type="Proteomes" id="UP000433101">
    <property type="component" value="Unassembled WGS sequence"/>
</dbReference>
<evidence type="ECO:0000256" key="3">
    <source>
        <dbReference type="ARBA" id="ARBA00022448"/>
    </source>
</evidence>
<proteinExistence type="inferred from homology"/>
<feature type="transmembrane region" description="Helical" evidence="8">
    <location>
        <begin position="454"/>
        <end position="473"/>
    </location>
</feature>
<dbReference type="GO" id="GO:0046961">
    <property type="term" value="F:proton-transporting ATPase activity, rotational mechanism"/>
    <property type="evidence" value="ECO:0007669"/>
    <property type="project" value="InterPro"/>
</dbReference>
<evidence type="ECO:0000313" key="9">
    <source>
        <dbReference type="EMBL" id="MXN64013.1"/>
    </source>
</evidence>
<keyword evidence="7 8" id="KW-0472">Membrane</keyword>
<gene>
    <name evidence="9" type="ORF">GR183_03770</name>
</gene>
<accession>A0A7X3LRZ0</accession>
<dbReference type="InterPro" id="IPR002490">
    <property type="entry name" value="V-ATPase_116kDa_su"/>
</dbReference>
<comment type="similarity">
    <text evidence="2">Belongs to the V-ATPase 116 kDa subunit family.</text>
</comment>
<feature type="transmembrane region" description="Helical" evidence="8">
    <location>
        <begin position="400"/>
        <end position="419"/>
    </location>
</feature>
<organism evidence="9 10">
    <name type="scientific">Stappia sediminis</name>
    <dbReference type="NCBI Taxonomy" id="2692190"/>
    <lineage>
        <taxon>Bacteria</taxon>
        <taxon>Pseudomonadati</taxon>
        <taxon>Pseudomonadota</taxon>
        <taxon>Alphaproteobacteria</taxon>
        <taxon>Hyphomicrobiales</taxon>
        <taxon>Stappiaceae</taxon>
        <taxon>Stappia</taxon>
    </lineage>
</organism>
<feature type="transmembrane region" description="Helical" evidence="8">
    <location>
        <begin position="354"/>
        <end position="380"/>
    </location>
</feature>
<evidence type="ECO:0000256" key="5">
    <source>
        <dbReference type="ARBA" id="ARBA00022989"/>
    </source>
</evidence>
<feature type="transmembrane region" description="Helical" evidence="8">
    <location>
        <begin position="541"/>
        <end position="566"/>
    </location>
</feature>
<sequence>MTIVPLKKVSIVSVLDDKERLLEAVQAFGAMHLIPLRPAQKELEAVPSGTGRDAVNALRWLMDCPAPRRPVTEKDGFDVDEVTADATVNRQALLDAEDRRAALMKRIKDVRPWGEFSFAGLEEVGGYRFWFYVVPHNKLAAVDPAGKILEVVHRDRRNAYFVLLSPEEPPADAMPVQRVHVGEHSLSELERQLEAVEILLEDIWAERRALTKWRVLMAGHLAEAQDRSARRRAALETADEGRVFAMQGWIAVDRVSEVEKLAAEFGGAVIVEGASEKDDVPTLLLNRPELSGGELLVEFYQTPSYRGWDPSAIVYVSFILFFGMIMTDAGYGLLLLGVLYFFRERFEGSANGRRMLVMGYWLMVSTAFFGVLTGSYFGLTPPESSFLGRIKVMDLKNVDAMMRLTLTIGVVHIVLANLMNSRHANSTSGRLQPIGWCLVAIGGLTAFLGSTYQILQMGGLILAAAGILVVGIYGSDRKVTSPKTALLRIFDGLGAAFRLTNMFSDVLSYMRLFALGLAAASLAETINTLSGQLVHAAPGIGMLIAFAVLVIGHGINIGLGLIAGVVHGLRLNVIEFFNWGLKDEGKAFRPFRKQEIGQ</sequence>
<evidence type="ECO:0000256" key="1">
    <source>
        <dbReference type="ARBA" id="ARBA00004141"/>
    </source>
</evidence>
<dbReference type="GO" id="GO:0033179">
    <property type="term" value="C:proton-transporting V-type ATPase, V0 domain"/>
    <property type="evidence" value="ECO:0007669"/>
    <property type="project" value="InterPro"/>
</dbReference>
<dbReference type="PANTHER" id="PTHR11629:SF63">
    <property type="entry name" value="V-TYPE PROTON ATPASE SUBUNIT A"/>
    <property type="match status" value="1"/>
</dbReference>
<dbReference type="AlphaFoldDB" id="A0A7X3LRZ0"/>